<dbReference type="GO" id="GO:0016491">
    <property type="term" value="F:oxidoreductase activity"/>
    <property type="evidence" value="ECO:0007669"/>
    <property type="project" value="InterPro"/>
</dbReference>
<dbReference type="InterPro" id="IPR016169">
    <property type="entry name" value="FAD-bd_PCMH_sub2"/>
</dbReference>
<protein>
    <recommendedName>
        <fullName evidence="3">Berberine/berberine-like domain-containing protein</fullName>
    </recommendedName>
</protein>
<dbReference type="PANTHER" id="PTHR32448">
    <property type="entry name" value="OS08G0158400 PROTEIN"/>
    <property type="match status" value="1"/>
</dbReference>
<evidence type="ECO:0000259" key="3">
    <source>
        <dbReference type="Pfam" id="PF08031"/>
    </source>
</evidence>
<organism evidence="4 5">
    <name type="scientific">Stephania japonica</name>
    <dbReference type="NCBI Taxonomy" id="461633"/>
    <lineage>
        <taxon>Eukaryota</taxon>
        <taxon>Viridiplantae</taxon>
        <taxon>Streptophyta</taxon>
        <taxon>Embryophyta</taxon>
        <taxon>Tracheophyta</taxon>
        <taxon>Spermatophyta</taxon>
        <taxon>Magnoliopsida</taxon>
        <taxon>Ranunculales</taxon>
        <taxon>Menispermaceae</taxon>
        <taxon>Menispermoideae</taxon>
        <taxon>Cissampelideae</taxon>
        <taxon>Stephania</taxon>
    </lineage>
</organism>
<accession>A0AAP0JDQ7</accession>
<evidence type="ECO:0000256" key="2">
    <source>
        <dbReference type="ARBA" id="ARBA00022827"/>
    </source>
</evidence>
<evidence type="ECO:0000256" key="1">
    <source>
        <dbReference type="ARBA" id="ARBA00022630"/>
    </source>
</evidence>
<dbReference type="AlphaFoldDB" id="A0AAP0JDQ7"/>
<gene>
    <name evidence="4" type="ORF">Sjap_011753</name>
</gene>
<proteinExistence type="predicted"/>
<sequence length="242" mass="27512">MGEDLFWAIRGGGVTSFGVLLAWKIGLVPVPLLYSCICHRKNLTTGATELVHKWQSVASYGVPNELSIALHIGVVDTALPSKQNPTYTRPIPKVGLEGIWKRFLKEERPELVIGVWGGRVNRISEHKIAFPHRAGNMYLIDYVTNWDEKEGQEASARHMSWIRELYDYMTPYVSKSPRTAFLNYKDLDLGRVKINGATFVDPRIWGRMYFKSNFPRLVKAKSNVDPENFFSGEQTIPPTITK</sequence>
<dbReference type="Gene3D" id="3.40.462.20">
    <property type="match status" value="2"/>
</dbReference>
<dbReference type="InterPro" id="IPR012951">
    <property type="entry name" value="BBE"/>
</dbReference>
<reference evidence="4 5" key="1">
    <citation type="submission" date="2024-01" db="EMBL/GenBank/DDBJ databases">
        <title>Genome assemblies of Stephania.</title>
        <authorList>
            <person name="Yang L."/>
        </authorList>
    </citation>
    <scope>NUCLEOTIDE SEQUENCE [LARGE SCALE GENOMIC DNA]</scope>
    <source>
        <strain evidence="4">QJT</strain>
        <tissue evidence="4">Leaf</tissue>
    </source>
</reference>
<dbReference type="Pfam" id="PF08031">
    <property type="entry name" value="BBE"/>
    <property type="match status" value="1"/>
</dbReference>
<dbReference type="Proteomes" id="UP001417504">
    <property type="component" value="Unassembled WGS sequence"/>
</dbReference>
<evidence type="ECO:0000313" key="4">
    <source>
        <dbReference type="EMBL" id="KAK9131266.1"/>
    </source>
</evidence>
<evidence type="ECO:0000313" key="5">
    <source>
        <dbReference type="Proteomes" id="UP001417504"/>
    </source>
</evidence>
<name>A0AAP0JDQ7_9MAGN</name>
<keyword evidence="1" id="KW-0285">Flavoprotein</keyword>
<keyword evidence="2" id="KW-0274">FAD</keyword>
<dbReference type="GO" id="GO:0050660">
    <property type="term" value="F:flavin adenine dinucleotide binding"/>
    <property type="evidence" value="ECO:0007669"/>
    <property type="project" value="InterPro"/>
</dbReference>
<dbReference type="Gene3D" id="3.30.465.10">
    <property type="match status" value="2"/>
</dbReference>
<keyword evidence="5" id="KW-1185">Reference proteome</keyword>
<feature type="domain" description="Berberine/berberine-like" evidence="3">
    <location>
        <begin position="180"/>
        <end position="237"/>
    </location>
</feature>
<dbReference type="EMBL" id="JBBNAE010000004">
    <property type="protein sequence ID" value="KAK9131266.1"/>
    <property type="molecule type" value="Genomic_DNA"/>
</dbReference>
<comment type="caution">
    <text evidence="4">The sequence shown here is derived from an EMBL/GenBank/DDBJ whole genome shotgun (WGS) entry which is preliminary data.</text>
</comment>